<accession>A0A8J2P2X7</accession>
<dbReference type="AlphaFoldDB" id="A0A8J2P2X7"/>
<comment type="caution">
    <text evidence="1">The sequence shown here is derived from an EMBL/GenBank/DDBJ whole genome shotgun (WGS) entry which is preliminary data.</text>
</comment>
<reference evidence="1" key="1">
    <citation type="submission" date="2021-06" db="EMBL/GenBank/DDBJ databases">
        <authorList>
            <person name="Hodson N. C."/>
            <person name="Mongue J. A."/>
            <person name="Jaron S. K."/>
        </authorList>
    </citation>
    <scope>NUCLEOTIDE SEQUENCE</scope>
</reference>
<evidence type="ECO:0000313" key="1">
    <source>
        <dbReference type="EMBL" id="CAG7785996.1"/>
    </source>
</evidence>
<evidence type="ECO:0000313" key="2">
    <source>
        <dbReference type="Proteomes" id="UP000708208"/>
    </source>
</evidence>
<protein>
    <submittedName>
        <fullName evidence="1">Uncharacterized protein</fullName>
    </submittedName>
</protein>
<dbReference type="Proteomes" id="UP000708208">
    <property type="component" value="Unassembled WGS sequence"/>
</dbReference>
<keyword evidence="2" id="KW-1185">Reference proteome</keyword>
<sequence length="73" mass="8365">MSEFVRVLIAVSEKAANIARIVRSEKELFQLLVQEKGVEDKNERFVQDFKTLADVLIQECLRHDISTVFPAMA</sequence>
<name>A0A8J2P2X7_9HEXA</name>
<dbReference type="EMBL" id="CAJVCH010308368">
    <property type="protein sequence ID" value="CAG7785996.1"/>
    <property type="molecule type" value="Genomic_DNA"/>
</dbReference>
<proteinExistence type="predicted"/>
<dbReference type="OrthoDB" id="9977309at2759"/>
<organism evidence="1 2">
    <name type="scientific">Allacma fusca</name>
    <dbReference type="NCBI Taxonomy" id="39272"/>
    <lineage>
        <taxon>Eukaryota</taxon>
        <taxon>Metazoa</taxon>
        <taxon>Ecdysozoa</taxon>
        <taxon>Arthropoda</taxon>
        <taxon>Hexapoda</taxon>
        <taxon>Collembola</taxon>
        <taxon>Symphypleona</taxon>
        <taxon>Sminthuridae</taxon>
        <taxon>Allacma</taxon>
    </lineage>
</organism>
<gene>
    <name evidence="1" type="ORF">AFUS01_LOCUS24583</name>
</gene>
<feature type="non-terminal residue" evidence="1">
    <location>
        <position position="1"/>
    </location>
</feature>